<feature type="transmembrane region" description="Helical" evidence="1">
    <location>
        <begin position="208"/>
        <end position="227"/>
    </location>
</feature>
<evidence type="ECO:0000256" key="1">
    <source>
        <dbReference type="SAM" id="Phobius"/>
    </source>
</evidence>
<comment type="caution">
    <text evidence="2">The sequence shown here is derived from an EMBL/GenBank/DDBJ whole genome shotgun (WGS) entry which is preliminary data.</text>
</comment>
<dbReference type="AlphaFoldDB" id="A0A8H6SRG3"/>
<accession>A0A8H6SRG3</accession>
<dbReference type="GeneID" id="59345257"/>
<feature type="transmembrane region" description="Helical" evidence="1">
    <location>
        <begin position="6"/>
        <end position="28"/>
    </location>
</feature>
<dbReference type="OrthoDB" id="2126185at2759"/>
<reference evidence="2" key="1">
    <citation type="submission" date="2020-05" db="EMBL/GenBank/DDBJ databases">
        <title>Mycena genomes resolve the evolution of fungal bioluminescence.</title>
        <authorList>
            <person name="Tsai I.J."/>
        </authorList>
    </citation>
    <scope>NUCLEOTIDE SEQUENCE</scope>
    <source>
        <strain evidence="2">171206Taipei</strain>
    </source>
</reference>
<dbReference type="EMBL" id="JACAZF010000005">
    <property type="protein sequence ID" value="KAF7303690.1"/>
    <property type="molecule type" value="Genomic_DNA"/>
</dbReference>
<evidence type="ECO:0000313" key="3">
    <source>
        <dbReference type="Proteomes" id="UP000636479"/>
    </source>
</evidence>
<organism evidence="2 3">
    <name type="scientific">Mycena indigotica</name>
    <dbReference type="NCBI Taxonomy" id="2126181"/>
    <lineage>
        <taxon>Eukaryota</taxon>
        <taxon>Fungi</taxon>
        <taxon>Dikarya</taxon>
        <taxon>Basidiomycota</taxon>
        <taxon>Agaricomycotina</taxon>
        <taxon>Agaricomycetes</taxon>
        <taxon>Agaricomycetidae</taxon>
        <taxon>Agaricales</taxon>
        <taxon>Marasmiineae</taxon>
        <taxon>Mycenaceae</taxon>
        <taxon>Mycena</taxon>
    </lineage>
</organism>
<feature type="transmembrane region" description="Helical" evidence="1">
    <location>
        <begin position="184"/>
        <end position="202"/>
    </location>
</feature>
<dbReference type="Proteomes" id="UP000636479">
    <property type="component" value="Unassembled WGS sequence"/>
</dbReference>
<keyword evidence="3" id="KW-1185">Reference proteome</keyword>
<protein>
    <submittedName>
        <fullName evidence="2">Uncharacterized protein</fullName>
    </submittedName>
</protein>
<name>A0A8H6SRG3_9AGAR</name>
<keyword evidence="1" id="KW-0472">Membrane</keyword>
<sequence>MFLTPAELAACSVFISYFAIIGALFALISRDLARRVQKPVSDRLYMFGGLTVCSFAHTWFYMFKFMAWSFRDFEASNIVHPDTPIIVRISRWLLNTSLFEQAWARVCFGKVNWWWSQQLCLYTVGGWTVFLAIEGQRHHIKRVWAYMLLGQLVAISVASNLFYLALALSPSHPRQHGPRQRAPLTLWLPVVLSLITVAASPFTDTKTFLPNLLVMHALTMIPLLFPTHKSSSGVVTIQALYSQIAFVSIFLSAFAGFSAFSDSASFSQVMQSIWATLHEHPAQSSIGWDVVWTSLSLLVWYRSFLDNLVTKILAASALPILSLGATAPLLGLYPPTPTIKLD</sequence>
<feature type="transmembrane region" description="Helical" evidence="1">
    <location>
        <begin position="44"/>
        <end position="63"/>
    </location>
</feature>
<proteinExistence type="predicted"/>
<dbReference type="RefSeq" id="XP_037220662.1">
    <property type="nucleotide sequence ID" value="XM_037362741.1"/>
</dbReference>
<keyword evidence="1" id="KW-0812">Transmembrane</keyword>
<keyword evidence="1" id="KW-1133">Transmembrane helix</keyword>
<evidence type="ECO:0000313" key="2">
    <source>
        <dbReference type="EMBL" id="KAF7303690.1"/>
    </source>
</evidence>
<feature type="transmembrane region" description="Helical" evidence="1">
    <location>
        <begin position="239"/>
        <end position="260"/>
    </location>
</feature>
<feature type="transmembrane region" description="Helical" evidence="1">
    <location>
        <begin position="312"/>
        <end position="333"/>
    </location>
</feature>
<gene>
    <name evidence="2" type="ORF">MIND_00598400</name>
</gene>
<feature type="transmembrane region" description="Helical" evidence="1">
    <location>
        <begin position="143"/>
        <end position="163"/>
    </location>
</feature>